<evidence type="ECO:0000256" key="6">
    <source>
        <dbReference type="ARBA" id="ARBA00022825"/>
    </source>
</evidence>
<gene>
    <name evidence="15" type="ORF">AAG570_005424</name>
</gene>
<dbReference type="InterPro" id="IPR043504">
    <property type="entry name" value="Peptidase_S1_PA_chymotrypsin"/>
</dbReference>
<comment type="subcellular location">
    <subcellularLocation>
        <location evidence="1 12">Secreted</location>
    </subcellularLocation>
</comment>
<sequence>FGTVDACRTPNGDNGKCINIRRCEPLIKILITQRGNPQAGEFLRRSVCGYEGRDPKVCCPEPAPKQSAPGEGNALANKEGDRKDLYPNLLSPGQCGRSAPVDHTRIVGGQPAELGAWPWICALGYKPKKKAGPVEWMCGGTLVNDRYIVTAAHCTEHPRLVLDLARVGELDLDNNIRDGATPEDYKIEKFILHEEYDPVRFTDDIALLRLEKSVAFSRFVQPICLPKTPEMLANKFVKNFPFVAGWGSTSYKGPSSSALLEVQVPVMSNDDCRRAYNKKGALLTSRQMCAGYARGGKDACQGDSGGPLMWPNKGTYYLIGVVSFGFRCAEPGFPGIYSRVTEYVDWISKKIDN</sequence>
<proteinExistence type="inferred from homology"/>
<dbReference type="Gene3D" id="2.40.10.10">
    <property type="entry name" value="Trypsin-like serine proteases"/>
    <property type="match status" value="3"/>
</dbReference>
<dbReference type="SMART" id="SM00020">
    <property type="entry name" value="Tryp_SPc"/>
    <property type="match status" value="1"/>
</dbReference>
<dbReference type="GO" id="GO:0005576">
    <property type="term" value="C:extracellular region"/>
    <property type="evidence" value="ECO:0007669"/>
    <property type="project" value="UniProtKB-SubCell"/>
</dbReference>
<evidence type="ECO:0000256" key="1">
    <source>
        <dbReference type="ARBA" id="ARBA00004613"/>
    </source>
</evidence>
<dbReference type="SMART" id="SM00680">
    <property type="entry name" value="CLIP"/>
    <property type="match status" value="1"/>
</dbReference>
<dbReference type="GO" id="GO:0004252">
    <property type="term" value="F:serine-type endopeptidase activity"/>
    <property type="evidence" value="ECO:0007669"/>
    <property type="project" value="UniProtKB-UniRule"/>
</dbReference>
<dbReference type="PROSITE" id="PS51888">
    <property type="entry name" value="CLIP"/>
    <property type="match status" value="1"/>
</dbReference>
<dbReference type="InterPro" id="IPR009003">
    <property type="entry name" value="Peptidase_S1_PA"/>
</dbReference>
<dbReference type="EC" id="3.4.21.-" evidence="11"/>
<feature type="domain" description="Peptidase S1" evidence="13">
    <location>
        <begin position="106"/>
        <end position="352"/>
    </location>
</feature>
<comment type="similarity">
    <text evidence="10 12">Belongs to the peptidase S1 family. CLIP subfamily.</text>
</comment>
<comment type="domain">
    <text evidence="12">The clip domain consists of 35-55 residues which are 'knitted' together usually by 3 conserved disulfide bonds forming a clip-like compact structure.</text>
</comment>
<dbReference type="InterPro" id="IPR001314">
    <property type="entry name" value="Peptidase_S1A"/>
</dbReference>
<evidence type="ECO:0000313" key="16">
    <source>
        <dbReference type="Proteomes" id="UP001558652"/>
    </source>
</evidence>
<dbReference type="Proteomes" id="UP001558652">
    <property type="component" value="Unassembled WGS sequence"/>
</dbReference>
<keyword evidence="4" id="KW-0732">Signal</keyword>
<dbReference type="InterPro" id="IPR018114">
    <property type="entry name" value="TRYPSIN_HIS"/>
</dbReference>
<evidence type="ECO:0000256" key="11">
    <source>
        <dbReference type="RuleBase" id="RU363034"/>
    </source>
</evidence>
<feature type="domain" description="Clip" evidence="14">
    <location>
        <begin position="6"/>
        <end position="59"/>
    </location>
</feature>
<dbReference type="FunFam" id="2.40.10.10:FF:000015">
    <property type="entry name" value="Atrial natriuretic peptide-converting enzyme"/>
    <property type="match status" value="1"/>
</dbReference>
<dbReference type="PROSITE" id="PS50240">
    <property type="entry name" value="TRYPSIN_DOM"/>
    <property type="match status" value="1"/>
</dbReference>
<dbReference type="InterPro" id="IPR033116">
    <property type="entry name" value="TRYPSIN_SER"/>
</dbReference>
<dbReference type="AlphaFoldDB" id="A0ABD0XXD2"/>
<dbReference type="Pfam" id="PF12032">
    <property type="entry name" value="CLIP"/>
    <property type="match status" value="1"/>
</dbReference>
<feature type="non-terminal residue" evidence="15">
    <location>
        <position position="1"/>
    </location>
</feature>
<keyword evidence="2 12" id="KW-0964">Secreted</keyword>
<evidence type="ECO:0000256" key="12">
    <source>
        <dbReference type="RuleBase" id="RU366078"/>
    </source>
</evidence>
<evidence type="ECO:0000256" key="4">
    <source>
        <dbReference type="ARBA" id="ARBA00022729"/>
    </source>
</evidence>
<dbReference type="InterPro" id="IPR001254">
    <property type="entry name" value="Trypsin_dom"/>
</dbReference>
<evidence type="ECO:0000256" key="2">
    <source>
        <dbReference type="ARBA" id="ARBA00022525"/>
    </source>
</evidence>
<dbReference type="PANTHER" id="PTHR24252">
    <property type="entry name" value="ACROSIN-RELATED"/>
    <property type="match status" value="1"/>
</dbReference>
<evidence type="ECO:0000256" key="10">
    <source>
        <dbReference type="ARBA" id="ARBA00024195"/>
    </source>
</evidence>
<protein>
    <recommendedName>
        <fullName evidence="12">CLIP domain-containing serine protease</fullName>
        <ecNumber evidence="11">3.4.21.-</ecNumber>
    </recommendedName>
</protein>
<comment type="caution">
    <text evidence="15">The sequence shown here is derived from an EMBL/GenBank/DDBJ whole genome shotgun (WGS) entry which is preliminary data.</text>
</comment>
<dbReference type="PANTHER" id="PTHR24252:SF7">
    <property type="entry name" value="HYALIN"/>
    <property type="match status" value="1"/>
</dbReference>
<keyword evidence="5 11" id="KW-0378">Hydrolase</keyword>
<keyword evidence="6 11" id="KW-0720">Serine protease</keyword>
<dbReference type="PRINTS" id="PR00722">
    <property type="entry name" value="CHYMOTRYPSIN"/>
</dbReference>
<evidence type="ECO:0000256" key="9">
    <source>
        <dbReference type="ARBA" id="ARBA00023180"/>
    </source>
</evidence>
<dbReference type="PROSITE" id="PS00134">
    <property type="entry name" value="TRYPSIN_HIS"/>
    <property type="match status" value="1"/>
</dbReference>
<dbReference type="PROSITE" id="PS00135">
    <property type="entry name" value="TRYPSIN_SER"/>
    <property type="match status" value="1"/>
</dbReference>
<evidence type="ECO:0000313" key="15">
    <source>
        <dbReference type="EMBL" id="KAL1115929.1"/>
    </source>
</evidence>
<evidence type="ECO:0000256" key="5">
    <source>
        <dbReference type="ARBA" id="ARBA00022801"/>
    </source>
</evidence>
<evidence type="ECO:0000256" key="8">
    <source>
        <dbReference type="ARBA" id="ARBA00023157"/>
    </source>
</evidence>
<dbReference type="InterPro" id="IPR038565">
    <property type="entry name" value="CLIP_sf"/>
</dbReference>
<organism evidence="15 16">
    <name type="scientific">Ranatra chinensis</name>
    <dbReference type="NCBI Taxonomy" id="642074"/>
    <lineage>
        <taxon>Eukaryota</taxon>
        <taxon>Metazoa</taxon>
        <taxon>Ecdysozoa</taxon>
        <taxon>Arthropoda</taxon>
        <taxon>Hexapoda</taxon>
        <taxon>Insecta</taxon>
        <taxon>Pterygota</taxon>
        <taxon>Neoptera</taxon>
        <taxon>Paraneoptera</taxon>
        <taxon>Hemiptera</taxon>
        <taxon>Heteroptera</taxon>
        <taxon>Panheteroptera</taxon>
        <taxon>Nepomorpha</taxon>
        <taxon>Nepidae</taxon>
        <taxon>Ranatrinae</taxon>
        <taxon>Ranatra</taxon>
    </lineage>
</organism>
<dbReference type="CDD" id="cd00190">
    <property type="entry name" value="Tryp_SPc"/>
    <property type="match status" value="1"/>
</dbReference>
<reference evidence="15 16" key="1">
    <citation type="submission" date="2024-07" db="EMBL/GenBank/DDBJ databases">
        <title>Chromosome-level genome assembly of the water stick insect Ranatra chinensis (Heteroptera: Nepidae).</title>
        <authorList>
            <person name="Liu X."/>
        </authorList>
    </citation>
    <scope>NUCLEOTIDE SEQUENCE [LARGE SCALE GENOMIC DNA]</scope>
    <source>
        <strain evidence="15">Cailab_2021Rc</strain>
        <tissue evidence="15">Muscle</tissue>
    </source>
</reference>
<dbReference type="GO" id="GO:0006508">
    <property type="term" value="P:proteolysis"/>
    <property type="evidence" value="ECO:0007669"/>
    <property type="project" value="UniProtKB-KW"/>
</dbReference>
<keyword evidence="16" id="KW-1185">Reference proteome</keyword>
<keyword evidence="9" id="KW-0325">Glycoprotein</keyword>
<dbReference type="Gene3D" id="3.30.1640.30">
    <property type="match status" value="1"/>
</dbReference>
<dbReference type="EMBL" id="JBFDAA010000018">
    <property type="protein sequence ID" value="KAL1115929.1"/>
    <property type="molecule type" value="Genomic_DNA"/>
</dbReference>
<dbReference type="Pfam" id="PF00089">
    <property type="entry name" value="Trypsin"/>
    <property type="match status" value="1"/>
</dbReference>
<dbReference type="FunFam" id="3.30.1640.30:FF:000001">
    <property type="entry name" value="Serine protease 7"/>
    <property type="match status" value="1"/>
</dbReference>
<keyword evidence="3 11" id="KW-0645">Protease</keyword>
<evidence type="ECO:0000259" key="14">
    <source>
        <dbReference type="PROSITE" id="PS51888"/>
    </source>
</evidence>
<name>A0ABD0XXD2_9HEMI</name>
<dbReference type="InterPro" id="IPR022700">
    <property type="entry name" value="CLIP"/>
</dbReference>
<evidence type="ECO:0000256" key="3">
    <source>
        <dbReference type="ARBA" id="ARBA00022670"/>
    </source>
</evidence>
<evidence type="ECO:0000256" key="7">
    <source>
        <dbReference type="ARBA" id="ARBA00023145"/>
    </source>
</evidence>
<evidence type="ECO:0000259" key="13">
    <source>
        <dbReference type="PROSITE" id="PS50240"/>
    </source>
</evidence>
<accession>A0ABD0XXD2</accession>
<keyword evidence="8" id="KW-1015">Disulfide bond</keyword>
<dbReference type="SUPFAM" id="SSF50494">
    <property type="entry name" value="Trypsin-like serine proteases"/>
    <property type="match status" value="1"/>
</dbReference>
<keyword evidence="7" id="KW-0865">Zymogen</keyword>